<evidence type="ECO:0000256" key="1">
    <source>
        <dbReference type="ARBA" id="ARBA00001971"/>
    </source>
</evidence>
<evidence type="ECO:0000313" key="7">
    <source>
        <dbReference type="EMBL" id="AGK56283.1"/>
    </source>
</evidence>
<dbReference type="EMBL" id="CP005587">
    <property type="protein sequence ID" value="AGK56283.1"/>
    <property type="molecule type" value="Genomic_DNA"/>
</dbReference>
<evidence type="ECO:0000256" key="2">
    <source>
        <dbReference type="ARBA" id="ARBA00022448"/>
    </source>
</evidence>
<dbReference type="GO" id="GO:0020037">
    <property type="term" value="F:heme binding"/>
    <property type="evidence" value="ECO:0007669"/>
    <property type="project" value="InterPro"/>
</dbReference>
<dbReference type="InterPro" id="IPR001486">
    <property type="entry name" value="Hemoglobin_trunc"/>
</dbReference>
<dbReference type="GO" id="GO:0005344">
    <property type="term" value="F:oxygen carrier activity"/>
    <property type="evidence" value="ECO:0007669"/>
    <property type="project" value="InterPro"/>
</dbReference>
<dbReference type="KEGG" id="hdt:HYPDE_22983"/>
<evidence type="ECO:0000256" key="4">
    <source>
        <dbReference type="ARBA" id="ARBA00022723"/>
    </source>
</evidence>
<dbReference type="InterPro" id="IPR044203">
    <property type="entry name" value="GlbO/GLB3-like"/>
</dbReference>
<dbReference type="Gene3D" id="1.10.490.10">
    <property type="entry name" value="Globins"/>
    <property type="match status" value="1"/>
</dbReference>
<dbReference type="Pfam" id="PF01152">
    <property type="entry name" value="Bac_globin"/>
    <property type="match status" value="1"/>
</dbReference>
<keyword evidence="5" id="KW-0408">Iron</keyword>
<comment type="cofactor">
    <cofactor evidence="1">
        <name>heme</name>
        <dbReference type="ChEBI" id="CHEBI:30413"/>
    </cofactor>
</comment>
<reference evidence="7 8" key="1">
    <citation type="journal article" date="2013" name="Genome Announc.">
        <title>Genome sequences for three denitrifying bacterial strains isolated from a uranium- and nitrate-contaminated subsurface environment.</title>
        <authorList>
            <person name="Venkatramanan R."/>
            <person name="Prakash O."/>
            <person name="Woyke T."/>
            <person name="Chain P."/>
            <person name="Goodwin L.A."/>
            <person name="Watson D."/>
            <person name="Brooks S."/>
            <person name="Kostka J.E."/>
            <person name="Green S.J."/>
        </authorList>
    </citation>
    <scope>NUCLEOTIDE SEQUENCE [LARGE SCALE GENOMIC DNA]</scope>
    <source>
        <strain evidence="7 8">1NES1</strain>
    </source>
</reference>
<gene>
    <name evidence="7" type="ORF">HYPDE_22983</name>
</gene>
<dbReference type="Proteomes" id="UP000005952">
    <property type="component" value="Chromosome"/>
</dbReference>
<evidence type="ECO:0000256" key="3">
    <source>
        <dbReference type="ARBA" id="ARBA00022617"/>
    </source>
</evidence>
<keyword evidence="3" id="KW-0349">Heme</keyword>
<proteinExistence type="inferred from homology"/>
<dbReference type="GO" id="GO:0046872">
    <property type="term" value="F:metal ion binding"/>
    <property type="evidence" value="ECO:0007669"/>
    <property type="project" value="UniProtKB-KW"/>
</dbReference>
<evidence type="ECO:0000256" key="6">
    <source>
        <dbReference type="ARBA" id="ARBA00034496"/>
    </source>
</evidence>
<dbReference type="InterPro" id="IPR012292">
    <property type="entry name" value="Globin/Proto"/>
</dbReference>
<dbReference type="PANTHER" id="PTHR47366">
    <property type="entry name" value="TWO-ON-TWO HEMOGLOBIN-3"/>
    <property type="match status" value="1"/>
</dbReference>
<evidence type="ECO:0000313" key="8">
    <source>
        <dbReference type="Proteomes" id="UP000005952"/>
    </source>
</evidence>
<sequence>MYLSCAPIQPVSEEKEKAMAQSSIYQRMGGAPALRKLIDTFYDIIEFEPQGNLLNILHLRGMGIAHSREEQFNFLSGFFGGPKLYIEKHGHSDVREMHRHVQVGPAERDSWLECMQTAIDRLEFDRALGDELMRHFRIVANALEVENRTNEKNRQLLAAWK</sequence>
<dbReference type="PROSITE" id="PS01213">
    <property type="entry name" value="GLOBIN_FAM_2"/>
    <property type="match status" value="1"/>
</dbReference>
<dbReference type="CDD" id="cd14773">
    <property type="entry name" value="TrHb2_PhHbO-like_O"/>
    <property type="match status" value="1"/>
</dbReference>
<dbReference type="STRING" id="670307.HYPDE_22983"/>
<keyword evidence="2" id="KW-0813">Transport</keyword>
<dbReference type="GO" id="GO:0019825">
    <property type="term" value="F:oxygen binding"/>
    <property type="evidence" value="ECO:0007669"/>
    <property type="project" value="InterPro"/>
</dbReference>
<evidence type="ECO:0000256" key="5">
    <source>
        <dbReference type="ARBA" id="ARBA00023004"/>
    </source>
</evidence>
<dbReference type="PANTHER" id="PTHR47366:SF1">
    <property type="entry name" value="TWO-ON-TWO HEMOGLOBIN-3"/>
    <property type="match status" value="1"/>
</dbReference>
<dbReference type="HOGENOM" id="CLU_103526_3_0_5"/>
<organism evidence="7 8">
    <name type="scientific">Hyphomicrobium denitrificans 1NES1</name>
    <dbReference type="NCBI Taxonomy" id="670307"/>
    <lineage>
        <taxon>Bacteria</taxon>
        <taxon>Pseudomonadati</taxon>
        <taxon>Pseudomonadota</taxon>
        <taxon>Alphaproteobacteria</taxon>
        <taxon>Hyphomicrobiales</taxon>
        <taxon>Hyphomicrobiaceae</taxon>
        <taxon>Hyphomicrobium</taxon>
    </lineage>
</organism>
<dbReference type="SUPFAM" id="SSF46458">
    <property type="entry name" value="Globin-like"/>
    <property type="match status" value="1"/>
</dbReference>
<dbReference type="AlphaFoldDB" id="N0B051"/>
<keyword evidence="4" id="KW-0479">Metal-binding</keyword>
<dbReference type="InterPro" id="IPR009050">
    <property type="entry name" value="Globin-like_sf"/>
</dbReference>
<dbReference type="eggNOG" id="COG2346">
    <property type="taxonomic scope" value="Bacteria"/>
</dbReference>
<accession>N0B051</accession>
<name>N0B051_9HYPH</name>
<keyword evidence="8" id="KW-1185">Reference proteome</keyword>
<dbReference type="InterPro" id="IPR019795">
    <property type="entry name" value="Globin_bac-like_CS"/>
</dbReference>
<comment type="similarity">
    <text evidence="6">Belongs to the truncated hemoglobin family. Group II subfamily.</text>
</comment>
<protein>
    <submittedName>
        <fullName evidence="7">Globin</fullName>
    </submittedName>
</protein>